<keyword evidence="4" id="KW-0547">Nucleotide-binding</keyword>
<dbReference type="PRINTS" id="PR00380">
    <property type="entry name" value="KINESINHEAVY"/>
</dbReference>
<keyword evidence="4" id="KW-0067">ATP-binding</keyword>
<dbReference type="GO" id="GO:0003777">
    <property type="term" value="F:microtubule motor activity"/>
    <property type="evidence" value="ECO:0007669"/>
    <property type="project" value="InterPro"/>
</dbReference>
<accession>A0A830HSK3</accession>
<keyword evidence="9" id="KW-1185">Reference proteome</keyword>
<evidence type="ECO:0000256" key="1">
    <source>
        <dbReference type="ARBA" id="ARBA00022701"/>
    </source>
</evidence>
<evidence type="ECO:0000259" key="7">
    <source>
        <dbReference type="PROSITE" id="PS50067"/>
    </source>
</evidence>
<sequence>MVPTIRSSRLKNMPEPVSRASLIKTTSEFLCMSPARNAVRDANNNKSNSLVAGAGAGAGAAKANNPRTRKAWTKDPTQNQMTANATTAKDKENAEVPVAKISVFVRVRPMIQKETTLDTAFACTETNPPSQVLVKEFTEKANDYLRHHRLKTRSYTFDEVFGPDSSQQAVYQSCAAPLIDHIAAGGNATCFCYGATGAGKTHTMLGTREAPGVMVLTLQEIFERLGGAHGQHKIKLSYLEIYCEQVRDLLATDYRRANGPSASAASGATTARGTRGSNAAGLSLRARDQSSARGGVESVSASGLSVHDVNSAKDVLDLLHLGNSRRRTESTRSNDASSRSHAILQCYIPVVMPDGRAKMTKLSLIDLAGSERALATEGRSVRSTEGANINKSLLALSSCIHALCEGKRHIPFRNSKLTQLLRDSLGGAAKTVMIANVSPCSTQIGETTNTLHWANRAKEIRSVQVEETQFPAWVGIGPQAALASQANGVEMERLQQRVAELERSNEELAAQMRSMVAERDAALAQAEGLREHVVQVESALAQKRRRDDDEGMDVDDDEDMPRSAKRARDNTMPTTPSHALQLEDCTDEEDEAPLPQPQPQPHTQPHAQPQQPQLSRNQLQPLPQSQQQQQRRSHSGGGALRKLMCMMRQPPQSPAVEPGM</sequence>
<keyword evidence="2 5" id="KW-0175">Coiled coil</keyword>
<dbReference type="GO" id="GO:0005874">
    <property type="term" value="C:microtubule"/>
    <property type="evidence" value="ECO:0007669"/>
    <property type="project" value="UniProtKB-KW"/>
</dbReference>
<evidence type="ECO:0000256" key="2">
    <source>
        <dbReference type="ARBA" id="ARBA00023054"/>
    </source>
</evidence>
<feature type="coiled-coil region" evidence="5">
    <location>
        <begin position="491"/>
        <end position="525"/>
    </location>
</feature>
<reference evidence="8" key="1">
    <citation type="submission" date="2020-10" db="EMBL/GenBank/DDBJ databases">
        <title>Unveiling of a novel bifunctional photoreceptor, Dualchrome1, isolated from a cosmopolitan green alga.</title>
        <authorList>
            <person name="Suzuki S."/>
            <person name="Kawachi M."/>
        </authorList>
    </citation>
    <scope>NUCLEOTIDE SEQUENCE</scope>
    <source>
        <strain evidence="8">NIES 2893</strain>
    </source>
</reference>
<evidence type="ECO:0000256" key="6">
    <source>
        <dbReference type="SAM" id="MobiDB-lite"/>
    </source>
</evidence>
<dbReference type="InterPro" id="IPR001752">
    <property type="entry name" value="Kinesin_motor_dom"/>
</dbReference>
<organism evidence="8 9">
    <name type="scientific">Pycnococcus provasolii</name>
    <dbReference type="NCBI Taxonomy" id="41880"/>
    <lineage>
        <taxon>Eukaryota</taxon>
        <taxon>Viridiplantae</taxon>
        <taxon>Chlorophyta</taxon>
        <taxon>Pseudoscourfieldiophyceae</taxon>
        <taxon>Pseudoscourfieldiales</taxon>
        <taxon>Pycnococcaceae</taxon>
        <taxon>Pycnococcus</taxon>
    </lineage>
</organism>
<dbReference type="Proteomes" id="UP000660262">
    <property type="component" value="Unassembled WGS sequence"/>
</dbReference>
<feature type="compositionally biased region" description="Low complexity" evidence="6">
    <location>
        <begin position="260"/>
        <end position="281"/>
    </location>
</feature>
<feature type="region of interest" description="Disordered" evidence="6">
    <location>
        <begin position="538"/>
        <end position="660"/>
    </location>
</feature>
<evidence type="ECO:0000313" key="8">
    <source>
        <dbReference type="EMBL" id="GHP08730.1"/>
    </source>
</evidence>
<comment type="similarity">
    <text evidence="4">Belongs to the TRAFAC class myosin-kinesin ATPase superfamily. Kinesin family.</text>
</comment>
<dbReference type="GO" id="GO:0008017">
    <property type="term" value="F:microtubule binding"/>
    <property type="evidence" value="ECO:0007669"/>
    <property type="project" value="InterPro"/>
</dbReference>
<feature type="domain" description="Kinesin motor" evidence="7">
    <location>
        <begin position="100"/>
        <end position="460"/>
    </location>
</feature>
<evidence type="ECO:0000256" key="3">
    <source>
        <dbReference type="ARBA" id="ARBA00023175"/>
    </source>
</evidence>
<dbReference type="OrthoDB" id="3176171at2759"/>
<dbReference type="PANTHER" id="PTHR47968">
    <property type="entry name" value="CENTROMERE PROTEIN E"/>
    <property type="match status" value="1"/>
</dbReference>
<dbReference type="PROSITE" id="PS50067">
    <property type="entry name" value="KINESIN_MOTOR_2"/>
    <property type="match status" value="1"/>
</dbReference>
<evidence type="ECO:0000256" key="4">
    <source>
        <dbReference type="PROSITE-ProRule" id="PRU00283"/>
    </source>
</evidence>
<dbReference type="GO" id="GO:0007018">
    <property type="term" value="P:microtubule-based movement"/>
    <property type="evidence" value="ECO:0007669"/>
    <property type="project" value="InterPro"/>
</dbReference>
<evidence type="ECO:0000313" key="9">
    <source>
        <dbReference type="Proteomes" id="UP000660262"/>
    </source>
</evidence>
<dbReference type="InterPro" id="IPR027417">
    <property type="entry name" value="P-loop_NTPase"/>
</dbReference>
<dbReference type="EMBL" id="BNJQ01000022">
    <property type="protein sequence ID" value="GHP08730.1"/>
    <property type="molecule type" value="Genomic_DNA"/>
</dbReference>
<feature type="compositionally biased region" description="Basic and acidic residues" evidence="6">
    <location>
        <begin position="560"/>
        <end position="569"/>
    </location>
</feature>
<feature type="compositionally biased region" description="Low complexity" evidence="6">
    <location>
        <begin position="603"/>
        <end position="630"/>
    </location>
</feature>
<dbReference type="SUPFAM" id="SSF52540">
    <property type="entry name" value="P-loop containing nucleoside triphosphate hydrolases"/>
    <property type="match status" value="1"/>
</dbReference>
<keyword evidence="1" id="KW-0493">Microtubule</keyword>
<feature type="region of interest" description="Disordered" evidence="6">
    <location>
        <begin position="260"/>
        <end position="296"/>
    </location>
</feature>
<name>A0A830HSK3_9CHLO</name>
<dbReference type="InterPro" id="IPR036961">
    <property type="entry name" value="Kinesin_motor_dom_sf"/>
</dbReference>
<keyword evidence="3 4" id="KW-0505">Motor protein</keyword>
<evidence type="ECO:0000256" key="5">
    <source>
        <dbReference type="SAM" id="Coils"/>
    </source>
</evidence>
<protein>
    <recommendedName>
        <fullName evidence="7">Kinesin motor domain-containing protein</fullName>
    </recommendedName>
</protein>
<feature type="region of interest" description="Disordered" evidence="6">
    <location>
        <begin position="56"/>
        <end position="90"/>
    </location>
</feature>
<feature type="compositionally biased region" description="Acidic residues" evidence="6">
    <location>
        <begin position="549"/>
        <end position="559"/>
    </location>
</feature>
<dbReference type="GO" id="GO:0005524">
    <property type="term" value="F:ATP binding"/>
    <property type="evidence" value="ECO:0007669"/>
    <property type="project" value="UniProtKB-UniRule"/>
</dbReference>
<comment type="caution">
    <text evidence="8">The sequence shown here is derived from an EMBL/GenBank/DDBJ whole genome shotgun (WGS) entry which is preliminary data.</text>
</comment>
<gene>
    <name evidence="8" type="ORF">PPROV_000746700</name>
</gene>
<dbReference type="InterPro" id="IPR027640">
    <property type="entry name" value="Kinesin-like_fam"/>
</dbReference>
<feature type="compositionally biased region" description="Low complexity" evidence="6">
    <location>
        <begin position="77"/>
        <end position="87"/>
    </location>
</feature>
<dbReference type="Gene3D" id="3.40.850.10">
    <property type="entry name" value="Kinesin motor domain"/>
    <property type="match status" value="1"/>
</dbReference>
<dbReference type="Pfam" id="PF00225">
    <property type="entry name" value="Kinesin"/>
    <property type="match status" value="1"/>
</dbReference>
<proteinExistence type="inferred from homology"/>
<feature type="binding site" evidence="4">
    <location>
        <begin position="194"/>
        <end position="201"/>
    </location>
    <ligand>
        <name>ATP</name>
        <dbReference type="ChEBI" id="CHEBI:30616"/>
    </ligand>
</feature>
<dbReference type="AlphaFoldDB" id="A0A830HSK3"/>
<dbReference type="SMART" id="SM00129">
    <property type="entry name" value="KISc"/>
    <property type="match status" value="1"/>
</dbReference>
<dbReference type="PANTHER" id="PTHR47968:SF13">
    <property type="entry name" value="KINESIN-LIKE PROTEIN KIF19 ISOFORM X1"/>
    <property type="match status" value="1"/>
</dbReference>